<organism evidence="2 3">
    <name type="scientific">Schizopora paradoxa</name>
    <dbReference type="NCBI Taxonomy" id="27342"/>
    <lineage>
        <taxon>Eukaryota</taxon>
        <taxon>Fungi</taxon>
        <taxon>Dikarya</taxon>
        <taxon>Basidiomycota</taxon>
        <taxon>Agaricomycotina</taxon>
        <taxon>Agaricomycetes</taxon>
        <taxon>Hymenochaetales</taxon>
        <taxon>Schizoporaceae</taxon>
        <taxon>Schizopora</taxon>
    </lineage>
</organism>
<proteinExistence type="predicted"/>
<dbReference type="InParanoid" id="A0A0H2RCI1"/>
<reference evidence="2 3" key="1">
    <citation type="submission" date="2015-04" db="EMBL/GenBank/DDBJ databases">
        <title>Complete genome sequence of Schizopora paradoxa KUC8140, a cosmopolitan wood degrader in East Asia.</title>
        <authorList>
            <consortium name="DOE Joint Genome Institute"/>
            <person name="Min B."/>
            <person name="Park H."/>
            <person name="Jang Y."/>
            <person name="Kim J.-J."/>
            <person name="Kim K.H."/>
            <person name="Pangilinan J."/>
            <person name="Lipzen A."/>
            <person name="Riley R."/>
            <person name="Grigoriev I.V."/>
            <person name="Spatafora J.W."/>
            <person name="Choi I.-G."/>
        </authorList>
    </citation>
    <scope>NUCLEOTIDE SEQUENCE [LARGE SCALE GENOMIC DNA]</scope>
    <source>
        <strain evidence="2 3">KUC8140</strain>
    </source>
</reference>
<sequence length="283" mass="32230">MPNKLFSKISNRPEDPYIRPNLERSDSIDSDALDPNNPGPGRNVGRLYDALGSKFERFLSNTARLRRKTEQPNTQLGVQLYRAYSSDSVASDATGPNNPGPGRNLGRLYDAVGGRIEDVLNRRAGKLKLGPEAVAEEIRILRQHIELPSGRKTVGFPREATTEEYDCVKKHCRRLLKYCRSQALSTQVKALHEVTELATEDPYIRQALAHVLRNSYLSPKYKEKELFSLSSKAVVSIKDNEVHEFWMDFNENYVNSGRYYKSNSGEDLISFQHRLASYLRCVY</sequence>
<gene>
    <name evidence="2" type="ORF">SCHPADRAFT_562249</name>
</gene>
<protein>
    <submittedName>
        <fullName evidence="2">Uncharacterized protein</fullName>
    </submittedName>
</protein>
<feature type="region of interest" description="Disordered" evidence="1">
    <location>
        <begin position="1"/>
        <end position="44"/>
    </location>
</feature>
<name>A0A0H2RCI1_9AGAM</name>
<dbReference type="EMBL" id="KQ086053">
    <property type="protein sequence ID" value="KLO09535.1"/>
    <property type="molecule type" value="Genomic_DNA"/>
</dbReference>
<evidence type="ECO:0000313" key="2">
    <source>
        <dbReference type="EMBL" id="KLO09535.1"/>
    </source>
</evidence>
<evidence type="ECO:0000313" key="3">
    <source>
        <dbReference type="Proteomes" id="UP000053477"/>
    </source>
</evidence>
<dbReference type="Proteomes" id="UP000053477">
    <property type="component" value="Unassembled WGS sequence"/>
</dbReference>
<keyword evidence="3" id="KW-1185">Reference proteome</keyword>
<accession>A0A0H2RCI1</accession>
<feature type="compositionally biased region" description="Basic and acidic residues" evidence="1">
    <location>
        <begin position="11"/>
        <end position="27"/>
    </location>
</feature>
<evidence type="ECO:0000256" key="1">
    <source>
        <dbReference type="SAM" id="MobiDB-lite"/>
    </source>
</evidence>
<dbReference type="AlphaFoldDB" id="A0A0H2RCI1"/>